<sequence length="788" mass="86542">MNAQAKLDNPQLRLMGGLERALFHNRVGVLLLFLLASLLLGYQALALKADASFTRMIPTSHPYIQNYLRFEEVLRPQSNVLRIIVENPEGEILTPAFLETLREVTDKVFYIPGVDRGKLKSLWTPNAVWSEVTTEGVRSGRVIPDGYDGSAPAMAQIRQNILRANMLGSLVANDLRSTIIRVPLLDNDPQSGQPLNYGAFSQTLEHQVREHFAARGVSIRVIGFAQIIGDLLAAASNIALFFALTVVLISVLLYLYCRCWRSTAVTVFTCLLTVVCQLGILSLLGYGLDPYSILVPFLIFAIGISHAVQNINLMVSEAAQGHGPVEASQRTFRALFIPGTTALLADAVGFITLLVIDIGVIKQLAITASIGVFVAIFTKMFLLPVLMSYVGVSPRAIARQHARAKASWPVFRRLAAVVEPRLAVPLVLASLVLLGFGYQARQDLKVGDLDGGAPEFRPEARYNQDNAYLLSHYTTSTDVYVVMFKTPNEQCSRLAAADLANQLARQLREVEGVEAVQSLYDTMRFNIVARNEGNPKWAELSRDPYVMNNARSGVASEQLDSNCSLVPISLYLRDHKAQTLSRVSDAVEQFKQQQATGTYDILLAAGNAGIEAATNSVIKHSEKLMLILVFVIISLVVWWEFKSLKVTFALMAPLYLSTVLCEAVMAKMGLGVKIATLPVIALGVGIGVDYGIYLYSRMENFLRQGMGLRRAYFEALKTTGTSVAFTGITLALGVSTWAFSSLKFQADMGVLLVLLFVWNMVGALVLMPALISLLHKKHSESPEVLQRQ</sequence>
<accession>A0ACC7LZ13</accession>
<dbReference type="Proteomes" id="UP001615411">
    <property type="component" value="Unassembled WGS sequence"/>
</dbReference>
<dbReference type="EMBL" id="JBIUGF010000053">
    <property type="protein sequence ID" value="MFJ1339781.1"/>
    <property type="molecule type" value="Genomic_DNA"/>
</dbReference>
<keyword evidence="2" id="KW-1185">Reference proteome</keyword>
<proteinExistence type="predicted"/>
<evidence type="ECO:0000313" key="1">
    <source>
        <dbReference type="EMBL" id="MFJ1339781.1"/>
    </source>
</evidence>
<comment type="caution">
    <text evidence="1">The sequence shown here is derived from an EMBL/GenBank/DDBJ whole genome shotgun (WGS) entry which is preliminary data.</text>
</comment>
<organism evidence="1 2">
    <name type="scientific">Pseudomonas caricapapayae</name>
    <dbReference type="NCBI Taxonomy" id="46678"/>
    <lineage>
        <taxon>Bacteria</taxon>
        <taxon>Pseudomonadati</taxon>
        <taxon>Pseudomonadota</taxon>
        <taxon>Gammaproteobacteria</taxon>
        <taxon>Pseudomonadales</taxon>
        <taxon>Pseudomonadaceae</taxon>
        <taxon>Pseudomonas</taxon>
    </lineage>
</organism>
<reference evidence="1" key="1">
    <citation type="submission" date="2024-10" db="EMBL/GenBank/DDBJ databases">
        <title>Aeromonas and Pseudomonas from the Cagarras Archipelago, Rio de Janeiro, Brazil.</title>
        <authorList>
            <person name="Canellas A.L.B."/>
            <person name="Laport M.S."/>
        </authorList>
    </citation>
    <scope>NUCLEOTIDE SEQUENCE</scope>
    <source>
        <strain evidence="1">ACP-7</strain>
    </source>
</reference>
<name>A0ACC7LZ13_9PSED</name>
<protein>
    <submittedName>
        <fullName evidence="1">RND family transporter</fullName>
    </submittedName>
</protein>
<evidence type="ECO:0000313" key="2">
    <source>
        <dbReference type="Proteomes" id="UP001615411"/>
    </source>
</evidence>
<gene>
    <name evidence="1" type="ORF">ACIKP7_16795</name>
</gene>